<keyword evidence="1" id="KW-0472">Membrane</keyword>
<evidence type="ECO:0000313" key="4">
    <source>
        <dbReference type="Proteomes" id="UP001185012"/>
    </source>
</evidence>
<dbReference type="EMBL" id="JAVDQG010000008">
    <property type="protein sequence ID" value="MDR6227160.1"/>
    <property type="molecule type" value="Genomic_DNA"/>
</dbReference>
<dbReference type="RefSeq" id="WP_309868071.1">
    <property type="nucleotide sequence ID" value="NZ_JAVDQG010000008.1"/>
</dbReference>
<evidence type="ECO:0000256" key="1">
    <source>
        <dbReference type="SAM" id="Phobius"/>
    </source>
</evidence>
<dbReference type="Pfam" id="PF03703">
    <property type="entry name" value="bPH_2"/>
    <property type="match status" value="1"/>
</dbReference>
<reference evidence="3 4" key="1">
    <citation type="submission" date="2023-07" db="EMBL/GenBank/DDBJ databases">
        <title>Genomic Encyclopedia of Type Strains, Phase IV (KMG-IV): sequencing the most valuable type-strain genomes for metagenomic binning, comparative biology and taxonomic classification.</title>
        <authorList>
            <person name="Goeker M."/>
        </authorList>
    </citation>
    <scope>NUCLEOTIDE SEQUENCE [LARGE SCALE GENOMIC DNA]</scope>
    <source>
        <strain evidence="3 4">DSM 45903</strain>
    </source>
</reference>
<dbReference type="Proteomes" id="UP001185012">
    <property type="component" value="Unassembled WGS sequence"/>
</dbReference>
<proteinExistence type="predicted"/>
<evidence type="ECO:0000259" key="2">
    <source>
        <dbReference type="Pfam" id="PF03703"/>
    </source>
</evidence>
<organism evidence="3 4">
    <name type="scientific">Desmospora profundinema</name>
    <dbReference type="NCBI Taxonomy" id="1571184"/>
    <lineage>
        <taxon>Bacteria</taxon>
        <taxon>Bacillati</taxon>
        <taxon>Bacillota</taxon>
        <taxon>Bacilli</taxon>
        <taxon>Bacillales</taxon>
        <taxon>Thermoactinomycetaceae</taxon>
        <taxon>Desmospora</taxon>
    </lineage>
</organism>
<protein>
    <submittedName>
        <fullName evidence="3">Membrane protein YdbT with pleckstrin-like domain</fullName>
    </submittedName>
</protein>
<dbReference type="PANTHER" id="PTHR37938:SF1">
    <property type="entry name" value="BLL0215 PROTEIN"/>
    <property type="match status" value="1"/>
</dbReference>
<accession>A0ABU1IQW7</accession>
<feature type="transmembrane region" description="Helical" evidence="1">
    <location>
        <begin position="17"/>
        <end position="41"/>
    </location>
</feature>
<keyword evidence="4" id="KW-1185">Reference proteome</keyword>
<sequence length="141" mass="16361">MKEETLWEGTTSHVAKLGTYLLCLLFCWLLVPIFVAIWTAIKLKSTRYQLTTERLRITEGILSKRTEVVELYRVRDMSLEKPFLYRIFSKGNILLITSDQSAPNVLMEAVPDADQLMDVLRKHVEVCRDKKRVREIGVDGF</sequence>
<keyword evidence="1" id="KW-1133">Transmembrane helix</keyword>
<dbReference type="PANTHER" id="PTHR37938">
    <property type="entry name" value="BLL0215 PROTEIN"/>
    <property type="match status" value="1"/>
</dbReference>
<feature type="domain" description="YdbS-like PH" evidence="2">
    <location>
        <begin position="45"/>
        <end position="118"/>
    </location>
</feature>
<dbReference type="InterPro" id="IPR005182">
    <property type="entry name" value="YdbS-like_PH"/>
</dbReference>
<evidence type="ECO:0000313" key="3">
    <source>
        <dbReference type="EMBL" id="MDR6227160.1"/>
    </source>
</evidence>
<name>A0ABU1IQW7_9BACL</name>
<keyword evidence="1" id="KW-0812">Transmembrane</keyword>
<comment type="caution">
    <text evidence="3">The sequence shown here is derived from an EMBL/GenBank/DDBJ whole genome shotgun (WGS) entry which is preliminary data.</text>
</comment>
<gene>
    <name evidence="3" type="ORF">JOE21_003175</name>
</gene>